<feature type="compositionally biased region" description="Basic and acidic residues" evidence="1">
    <location>
        <begin position="177"/>
        <end position="189"/>
    </location>
</feature>
<organism evidence="3 4">
    <name type="scientific">Eikenella glucosivorans</name>
    <dbReference type="NCBI Taxonomy" id="2766967"/>
    <lineage>
        <taxon>Bacteria</taxon>
        <taxon>Pseudomonadati</taxon>
        <taxon>Pseudomonadota</taxon>
        <taxon>Betaproteobacteria</taxon>
        <taxon>Neisseriales</taxon>
        <taxon>Neisseriaceae</taxon>
        <taxon>Eikenella</taxon>
    </lineage>
</organism>
<sequence length="204" mass="22274">MSSALKLLPLLLALGACSSVGTQFAKMSEPESGERARVRVVANMLVKGVPESDCLDWRKPGAGTIFGGMVGSSGYRGRSLNMPDPHNVSGSRRSAEFYVRAGKPLTLQLLNTPDSWQTCSLAISFVPQAGHNYEVAMITGQVDYQPDLGYCAARVFDLNSGRQIQAEETTSCRRRQRLEARQRQREARRAARAAQAERAAQTAQ</sequence>
<evidence type="ECO:0000256" key="2">
    <source>
        <dbReference type="SAM" id="SignalP"/>
    </source>
</evidence>
<comment type="caution">
    <text evidence="3">The sequence shown here is derived from an EMBL/GenBank/DDBJ whole genome shotgun (WGS) entry which is preliminary data.</text>
</comment>
<keyword evidence="2" id="KW-0732">Signal</keyword>
<feature type="region of interest" description="Disordered" evidence="1">
    <location>
        <begin position="175"/>
        <end position="204"/>
    </location>
</feature>
<evidence type="ECO:0000256" key="1">
    <source>
        <dbReference type="SAM" id="MobiDB-lite"/>
    </source>
</evidence>
<evidence type="ECO:0000313" key="3">
    <source>
        <dbReference type="EMBL" id="MBH5329730.1"/>
    </source>
</evidence>
<keyword evidence="4" id="KW-1185">Reference proteome</keyword>
<feature type="chain" id="PRO_5045283204" description="Lipoprotein" evidence="2">
    <location>
        <begin position="26"/>
        <end position="204"/>
    </location>
</feature>
<evidence type="ECO:0000313" key="4">
    <source>
        <dbReference type="Proteomes" id="UP000768471"/>
    </source>
</evidence>
<dbReference type="PROSITE" id="PS51257">
    <property type="entry name" value="PROKAR_LIPOPROTEIN"/>
    <property type="match status" value="1"/>
</dbReference>
<reference evidence="3 4" key="1">
    <citation type="submission" date="2020-09" db="EMBL/GenBank/DDBJ databases">
        <title>Eikenella S3660 sp. nov., isolated from a throat swab.</title>
        <authorList>
            <person name="Buhl M."/>
        </authorList>
    </citation>
    <scope>NUCLEOTIDE SEQUENCE [LARGE SCALE GENOMIC DNA]</scope>
    <source>
        <strain evidence="3 4">S3360</strain>
    </source>
</reference>
<accession>A0ABS0NBP0</accession>
<dbReference type="EMBL" id="JACSGR010000006">
    <property type="protein sequence ID" value="MBH5329730.1"/>
    <property type="molecule type" value="Genomic_DNA"/>
</dbReference>
<dbReference type="Proteomes" id="UP000768471">
    <property type="component" value="Unassembled WGS sequence"/>
</dbReference>
<protein>
    <recommendedName>
        <fullName evidence="5">Lipoprotein</fullName>
    </recommendedName>
</protein>
<gene>
    <name evidence="3" type="ORF">H9Q10_08620</name>
</gene>
<feature type="signal peptide" evidence="2">
    <location>
        <begin position="1"/>
        <end position="25"/>
    </location>
</feature>
<proteinExistence type="predicted"/>
<feature type="compositionally biased region" description="Low complexity" evidence="1">
    <location>
        <begin position="192"/>
        <end position="204"/>
    </location>
</feature>
<name>A0ABS0NBP0_9NEIS</name>
<dbReference type="RefSeq" id="WP_197903558.1">
    <property type="nucleotide sequence ID" value="NZ_JACSGR010000006.1"/>
</dbReference>
<evidence type="ECO:0008006" key="5">
    <source>
        <dbReference type="Google" id="ProtNLM"/>
    </source>
</evidence>